<reference evidence="1" key="1">
    <citation type="submission" date="2022-04" db="EMBL/GenBank/DDBJ databases">
        <title>Chromosome-scale genome assembly of Holotrichia oblita Faldermann.</title>
        <authorList>
            <person name="Rongchong L."/>
        </authorList>
    </citation>
    <scope>NUCLEOTIDE SEQUENCE</scope>
    <source>
        <strain evidence="1">81SQS9</strain>
    </source>
</reference>
<dbReference type="Proteomes" id="UP001056778">
    <property type="component" value="Chromosome 2"/>
</dbReference>
<proteinExistence type="predicted"/>
<organism evidence="1 2">
    <name type="scientific">Holotrichia oblita</name>
    <name type="common">Chafer beetle</name>
    <dbReference type="NCBI Taxonomy" id="644536"/>
    <lineage>
        <taxon>Eukaryota</taxon>
        <taxon>Metazoa</taxon>
        <taxon>Ecdysozoa</taxon>
        <taxon>Arthropoda</taxon>
        <taxon>Hexapoda</taxon>
        <taxon>Insecta</taxon>
        <taxon>Pterygota</taxon>
        <taxon>Neoptera</taxon>
        <taxon>Endopterygota</taxon>
        <taxon>Coleoptera</taxon>
        <taxon>Polyphaga</taxon>
        <taxon>Scarabaeiformia</taxon>
        <taxon>Scarabaeidae</taxon>
        <taxon>Melolonthinae</taxon>
        <taxon>Holotrichia</taxon>
    </lineage>
</organism>
<evidence type="ECO:0000313" key="1">
    <source>
        <dbReference type="EMBL" id="KAI4466652.1"/>
    </source>
</evidence>
<keyword evidence="2" id="KW-1185">Reference proteome</keyword>
<protein>
    <submittedName>
        <fullName evidence="1">Nasopharyngeal epithelium specific protein 1</fullName>
    </submittedName>
</protein>
<gene>
    <name evidence="1" type="ORF">MML48_2g00010445</name>
</gene>
<name>A0ACB9TIR6_HOLOL</name>
<evidence type="ECO:0000313" key="2">
    <source>
        <dbReference type="Proteomes" id="UP001056778"/>
    </source>
</evidence>
<dbReference type="EMBL" id="CM043016">
    <property type="protein sequence ID" value="KAI4466652.1"/>
    <property type="molecule type" value="Genomic_DNA"/>
</dbReference>
<comment type="caution">
    <text evidence="1">The sequence shown here is derived from an EMBL/GenBank/DDBJ whole genome shotgun (WGS) entry which is preliminary data.</text>
</comment>
<accession>A0ACB9TIR6</accession>
<sequence length="425" mass="50712">MMSSGKKFHRRATNKSKGDHNPAQCNHTLHGKYIHYKPDKATEGKDVITIYDNDGDRELIVPNPDPIDIPGILPMSEFQRLKKQAHVLTTKAKIEMMENAQEERVKLQEESQKRKEVLMKAQLHQAIKQGSKLGKYVLSRAFLTTQPSSVMAVYSYSKHLRSSTGQLSLGVDNKQLIRKELEEEEQRLDMMMEQSRQRAIKAEEEKQELQVNKTKRYVKQVIQQIKENNLQKLMEAERIEEESRMINKANLQMQKEDEERARKKKEEQRRMQEDMKLANENVKRYKRIRQEEERIADLRVKEFMRKKDAREGRREQEQEALKLAKEREIERLRMIQEKAQEQKANVDELNARRAAEEAERAWREKEKEAALKRKQQVIEMKRGREQQIDDMRRAQALEMARDEKECREVRTYIYTYIHKYNVYAR</sequence>